<feature type="transmembrane region" description="Helical" evidence="2">
    <location>
        <begin position="475"/>
        <end position="495"/>
    </location>
</feature>
<evidence type="ECO:0000256" key="2">
    <source>
        <dbReference type="SAM" id="Phobius"/>
    </source>
</evidence>
<dbReference type="SUPFAM" id="SSF53187">
    <property type="entry name" value="Zn-dependent exopeptidases"/>
    <property type="match status" value="1"/>
</dbReference>
<dbReference type="PANTHER" id="PTHR12147:SF26">
    <property type="entry name" value="PEPTIDASE M28 DOMAIN-CONTAINING PROTEIN"/>
    <property type="match status" value="1"/>
</dbReference>
<reference evidence="5" key="1">
    <citation type="journal article" date="2019" name="Int. J. Syst. Evol. Microbiol.">
        <title>The Global Catalogue of Microorganisms (GCM) 10K type strain sequencing project: providing services to taxonomists for standard genome sequencing and annotation.</title>
        <authorList>
            <consortium name="The Broad Institute Genomics Platform"/>
            <consortium name="The Broad Institute Genome Sequencing Center for Infectious Disease"/>
            <person name="Wu L."/>
            <person name="Ma J."/>
        </authorList>
    </citation>
    <scope>NUCLEOTIDE SEQUENCE [LARGE SCALE GENOMIC DNA]</scope>
    <source>
        <strain evidence="5">CCUG 55074</strain>
    </source>
</reference>
<feature type="transmembrane region" description="Helical" evidence="2">
    <location>
        <begin position="585"/>
        <end position="606"/>
    </location>
</feature>
<feature type="transmembrane region" description="Helical" evidence="2">
    <location>
        <begin position="557"/>
        <end position="573"/>
    </location>
</feature>
<evidence type="ECO:0000259" key="3">
    <source>
        <dbReference type="Pfam" id="PF04389"/>
    </source>
</evidence>
<feature type="transmembrane region" description="Helical" evidence="2">
    <location>
        <begin position="328"/>
        <end position="346"/>
    </location>
</feature>
<keyword evidence="2" id="KW-1133">Transmembrane helix</keyword>
<feature type="region of interest" description="Disordered" evidence="1">
    <location>
        <begin position="663"/>
        <end position="689"/>
    </location>
</feature>
<accession>A0ABW3SZ69</accession>
<feature type="domain" description="Peptidase M28" evidence="3">
    <location>
        <begin position="107"/>
        <end position="295"/>
    </location>
</feature>
<dbReference type="Proteomes" id="UP001597216">
    <property type="component" value="Unassembled WGS sequence"/>
</dbReference>
<gene>
    <name evidence="4" type="ORF">ACFQ27_01550</name>
</gene>
<dbReference type="PANTHER" id="PTHR12147">
    <property type="entry name" value="METALLOPEPTIDASE M28 FAMILY MEMBER"/>
    <property type="match status" value="1"/>
</dbReference>
<feature type="transmembrane region" description="Helical" evidence="2">
    <location>
        <begin position="452"/>
        <end position="468"/>
    </location>
</feature>
<evidence type="ECO:0000313" key="4">
    <source>
        <dbReference type="EMBL" id="MFD1189251.1"/>
    </source>
</evidence>
<keyword evidence="5" id="KW-1185">Reference proteome</keyword>
<dbReference type="EMBL" id="JBHTLQ010000002">
    <property type="protein sequence ID" value="MFD1189251.1"/>
    <property type="molecule type" value="Genomic_DNA"/>
</dbReference>
<feature type="transmembrane region" description="Helical" evidence="2">
    <location>
        <begin position="501"/>
        <end position="520"/>
    </location>
</feature>
<proteinExistence type="predicted"/>
<feature type="transmembrane region" description="Helical" evidence="2">
    <location>
        <begin position="429"/>
        <end position="446"/>
    </location>
</feature>
<dbReference type="RefSeq" id="WP_377352116.1">
    <property type="nucleotide sequence ID" value="NZ_JBHTLQ010000002.1"/>
</dbReference>
<evidence type="ECO:0000256" key="1">
    <source>
        <dbReference type="SAM" id="MobiDB-lite"/>
    </source>
</evidence>
<evidence type="ECO:0000313" key="5">
    <source>
        <dbReference type="Proteomes" id="UP001597216"/>
    </source>
</evidence>
<protein>
    <submittedName>
        <fullName evidence="4">M20/M25/M40 family metallo-hydrolase</fullName>
    </submittedName>
</protein>
<sequence>MRKDLGLILAVLAGLVLAFWSEQPPRPLAPDAPATVFSAGRAMADVTQMAARPHPTGSPANAAVRDYLVGRMTALGLNPQVQSAAGVRRVDRYPGPETFVLGGQVQNIVGVLPGRDRAAPALAIMAHYDSVPGSPGAADDAAGVASALEIVRLLKLQGTPARDVIVLITDGEEGGLLGAQAFFDQHPLAKRIGYLLNMETRGGGGRVQMFQTAANNGQDVDLLARGARHPLASSLTVFIYKKMPNDTDFTVSDKAGVQGLNYAFIGRQFDYHSPTSTPANLSQGALQHMGEEVLGVARLAAFEPSLPGRGPDKTYSNIGPWLVAYPPMVGWGLLAVAAGLLGWAVARARKAGTFVLMDVAQGLGAGLYLIAASVTFLRLARRATGAGFGFIEQRHLLAQAVRWEVALALVAFGVMTYAAASLGRGRGRFAAAGLAFAAGLACSAFGGWDPVGLGAGIAAAVAAFLSFARPAGVPGAWTGGLALALLAAIGMQAAAPTTAFLFAWPILLASALAAATGLGAGKSPWRLPILIVGGALGLAWILPYGHALYLGLDLPELLTIAIWLSALVLWPLIQSDGDSPRPRALAIGLLAAGFIAVAVVRFAPVWSERHPQTSVVQFVIDHDAAKAWRVSTSPKLDPWSAQALGPAKPALRELPPLTRKPAWATPAPMIDGSAPAISRTVGPDGRQGLSLQGPGARVAFIRLRANAPLADVRLAGQPVTILDQPGRWTVIRWVGADQVTLDWTTKSPHGALEVQTGWLTDGWPAGAAPLPPRPKTIAPFDLSDSRVDLAHTRLEW</sequence>
<dbReference type="Gene3D" id="3.40.630.10">
    <property type="entry name" value="Zn peptidases"/>
    <property type="match status" value="1"/>
</dbReference>
<keyword evidence="2" id="KW-0472">Membrane</keyword>
<dbReference type="InterPro" id="IPR045175">
    <property type="entry name" value="M28_fam"/>
</dbReference>
<name>A0ABW3SZ69_9CAUL</name>
<dbReference type="InterPro" id="IPR007484">
    <property type="entry name" value="Peptidase_M28"/>
</dbReference>
<comment type="caution">
    <text evidence="4">The sequence shown here is derived from an EMBL/GenBank/DDBJ whole genome shotgun (WGS) entry which is preliminary data.</text>
</comment>
<feature type="transmembrane region" description="Helical" evidence="2">
    <location>
        <begin position="358"/>
        <end position="380"/>
    </location>
</feature>
<feature type="transmembrane region" description="Helical" evidence="2">
    <location>
        <begin position="527"/>
        <end position="545"/>
    </location>
</feature>
<keyword evidence="2" id="KW-0812">Transmembrane</keyword>
<feature type="transmembrane region" description="Helical" evidence="2">
    <location>
        <begin position="400"/>
        <end position="422"/>
    </location>
</feature>
<organism evidence="4 5">
    <name type="scientific">Phenylobacterium conjunctum</name>
    <dbReference type="NCBI Taxonomy" id="1298959"/>
    <lineage>
        <taxon>Bacteria</taxon>
        <taxon>Pseudomonadati</taxon>
        <taxon>Pseudomonadota</taxon>
        <taxon>Alphaproteobacteria</taxon>
        <taxon>Caulobacterales</taxon>
        <taxon>Caulobacteraceae</taxon>
        <taxon>Phenylobacterium</taxon>
    </lineage>
</organism>
<dbReference type="Pfam" id="PF04389">
    <property type="entry name" value="Peptidase_M28"/>
    <property type="match status" value="1"/>
</dbReference>